<proteinExistence type="predicted"/>
<sequence length="81" mass="9078">DGTLKSTIIHVQPHETDRAQFEGEKFNLSYFEMAEFNAVAPFVVGPILAKPFYLTCEKVVNEPGLIDSLRAGNYDVMITEN</sequence>
<feature type="non-terminal residue" evidence="1">
    <location>
        <position position="1"/>
    </location>
</feature>
<accession>A0AAV5TVW6</accession>
<dbReference type="AlphaFoldDB" id="A0AAV5TVW6"/>
<reference evidence="1" key="1">
    <citation type="submission" date="2023-10" db="EMBL/GenBank/DDBJ databases">
        <title>Genome assembly of Pristionchus species.</title>
        <authorList>
            <person name="Yoshida K."/>
            <person name="Sommer R.J."/>
        </authorList>
    </citation>
    <scope>NUCLEOTIDE SEQUENCE</scope>
    <source>
        <strain evidence="1">RS0144</strain>
    </source>
</reference>
<evidence type="ECO:0000313" key="2">
    <source>
        <dbReference type="Proteomes" id="UP001432027"/>
    </source>
</evidence>
<feature type="non-terminal residue" evidence="1">
    <location>
        <position position="81"/>
    </location>
</feature>
<protein>
    <submittedName>
        <fullName evidence="1">Uncharacterized protein</fullName>
    </submittedName>
</protein>
<comment type="caution">
    <text evidence="1">The sequence shown here is derived from an EMBL/GenBank/DDBJ whole genome shotgun (WGS) entry which is preliminary data.</text>
</comment>
<dbReference type="EMBL" id="BTSX01000005">
    <property type="protein sequence ID" value="GMS98148.1"/>
    <property type="molecule type" value="Genomic_DNA"/>
</dbReference>
<keyword evidence="2" id="KW-1185">Reference proteome</keyword>
<gene>
    <name evidence="1" type="ORF">PENTCL1PPCAC_20323</name>
</gene>
<organism evidence="1 2">
    <name type="scientific">Pristionchus entomophagus</name>
    <dbReference type="NCBI Taxonomy" id="358040"/>
    <lineage>
        <taxon>Eukaryota</taxon>
        <taxon>Metazoa</taxon>
        <taxon>Ecdysozoa</taxon>
        <taxon>Nematoda</taxon>
        <taxon>Chromadorea</taxon>
        <taxon>Rhabditida</taxon>
        <taxon>Rhabditina</taxon>
        <taxon>Diplogasteromorpha</taxon>
        <taxon>Diplogasteroidea</taxon>
        <taxon>Neodiplogasteridae</taxon>
        <taxon>Pristionchus</taxon>
    </lineage>
</organism>
<evidence type="ECO:0000313" key="1">
    <source>
        <dbReference type="EMBL" id="GMS98148.1"/>
    </source>
</evidence>
<dbReference type="Proteomes" id="UP001432027">
    <property type="component" value="Unassembled WGS sequence"/>
</dbReference>
<name>A0AAV5TVW6_9BILA</name>